<name>A0AAD9QLQ9_ACRCE</name>
<evidence type="ECO:0000256" key="4">
    <source>
        <dbReference type="SAM" id="Phobius"/>
    </source>
</evidence>
<feature type="transmembrane region" description="Helical" evidence="4">
    <location>
        <begin position="358"/>
        <end position="381"/>
    </location>
</feature>
<evidence type="ECO:0000313" key="5">
    <source>
        <dbReference type="EMBL" id="KAK2563617.1"/>
    </source>
</evidence>
<keyword evidence="4" id="KW-1133">Transmembrane helix</keyword>
<feature type="transmembrane region" description="Helical" evidence="4">
    <location>
        <begin position="253"/>
        <end position="277"/>
    </location>
</feature>
<feature type="region of interest" description="Disordered" evidence="3">
    <location>
        <begin position="409"/>
        <end position="448"/>
    </location>
</feature>
<keyword evidence="4" id="KW-0812">Transmembrane</keyword>
<feature type="transmembrane region" description="Helical" evidence="4">
    <location>
        <begin position="319"/>
        <end position="338"/>
    </location>
</feature>
<reference evidence="5" key="2">
    <citation type="journal article" date="2023" name="Science">
        <title>Genomic signatures of disease resistance in endangered staghorn corals.</title>
        <authorList>
            <person name="Vollmer S.V."/>
            <person name="Selwyn J.D."/>
            <person name="Despard B.A."/>
            <person name="Roesel C.L."/>
        </authorList>
    </citation>
    <scope>NUCLEOTIDE SEQUENCE</scope>
    <source>
        <strain evidence="5">K2</strain>
    </source>
</reference>
<dbReference type="Pfam" id="PF16715">
    <property type="entry name" value="CDPS"/>
    <property type="match status" value="1"/>
</dbReference>
<feature type="coiled-coil region" evidence="2">
    <location>
        <begin position="97"/>
        <end position="124"/>
    </location>
</feature>
<evidence type="ECO:0000313" key="6">
    <source>
        <dbReference type="Proteomes" id="UP001249851"/>
    </source>
</evidence>
<dbReference type="NCBIfam" id="TIGR04539">
    <property type="entry name" value="tRNA_cyclodipep"/>
    <property type="match status" value="1"/>
</dbReference>
<organism evidence="5 6">
    <name type="scientific">Acropora cervicornis</name>
    <name type="common">Staghorn coral</name>
    <dbReference type="NCBI Taxonomy" id="6130"/>
    <lineage>
        <taxon>Eukaryota</taxon>
        <taxon>Metazoa</taxon>
        <taxon>Cnidaria</taxon>
        <taxon>Anthozoa</taxon>
        <taxon>Hexacorallia</taxon>
        <taxon>Scleractinia</taxon>
        <taxon>Astrocoeniina</taxon>
        <taxon>Acroporidae</taxon>
        <taxon>Acropora</taxon>
    </lineage>
</organism>
<accession>A0AAD9QLQ9</accession>
<feature type="transmembrane region" description="Helical" evidence="4">
    <location>
        <begin position="226"/>
        <end position="246"/>
    </location>
</feature>
<dbReference type="EMBL" id="JARQWQ010000025">
    <property type="protein sequence ID" value="KAK2563617.1"/>
    <property type="molecule type" value="Genomic_DNA"/>
</dbReference>
<dbReference type="Gene3D" id="3.40.50.11710">
    <property type="entry name" value="Cyclodipeptide synthase"/>
    <property type="match status" value="1"/>
</dbReference>
<keyword evidence="6" id="KW-1185">Reference proteome</keyword>
<reference evidence="5" key="1">
    <citation type="journal article" date="2023" name="G3 (Bethesda)">
        <title>Whole genome assembly and annotation of the endangered Caribbean coral Acropora cervicornis.</title>
        <authorList>
            <person name="Selwyn J.D."/>
            <person name="Vollmer S.V."/>
        </authorList>
    </citation>
    <scope>NUCLEOTIDE SEQUENCE</scope>
    <source>
        <strain evidence="5">K2</strain>
    </source>
</reference>
<keyword evidence="4" id="KW-0472">Membrane</keyword>
<proteinExistence type="predicted"/>
<dbReference type="Proteomes" id="UP001249851">
    <property type="component" value="Unassembled WGS sequence"/>
</dbReference>
<gene>
    <name evidence="5" type="ORF">P5673_013353</name>
</gene>
<sequence>MMLGLSPGNPYFYNLDVLRHLFKFARQSSDKVLIFIPDKISEHNFQAVGSKNPERSARVKANRLRNKCHEAIETNGRGEAPFRYIKWMEEVETCQKYHEAYKEIQELYRRNEEFQADIKQSTEMALRCLKKGREKAEESHNKENEDAETFDLEEGVKYLLKELAFLEVVPSTYESCQEFVFVYHRSWPVLEKYMNGYYDNIPKPSLGFNAVDYFNYFFPEKYKPEVYIGVTVGVGATLGSFLTVTFQPKSNHLTVLVITQIISALLLIAEVAIVPIGEHLLKTPARFGVILTVIFAATVVQNVGGGALYSFVGRHFPKFGIHAAQSGGVCAFAATFVIRCVSKGSFEHLKDRNKGFRLSGFLFVALVDLIILLACCLLPILRTYVVREEQLVNALETTPLIKQQKEESINISRKMASPRSSTGATTAQLKNIPQQQTSAQQPPHTRPVTIKQVTGQVGL</sequence>
<dbReference type="InterPro" id="IPR038622">
    <property type="entry name" value="CDPS_sf"/>
</dbReference>
<feature type="compositionally biased region" description="Polar residues" evidence="3">
    <location>
        <begin position="418"/>
        <end position="443"/>
    </location>
</feature>
<evidence type="ECO:0000256" key="1">
    <source>
        <dbReference type="ARBA" id="ARBA00022679"/>
    </source>
</evidence>
<dbReference type="GO" id="GO:0016755">
    <property type="term" value="F:aminoacyltransferase activity"/>
    <property type="evidence" value="ECO:0007669"/>
    <property type="project" value="InterPro"/>
</dbReference>
<feature type="transmembrane region" description="Helical" evidence="4">
    <location>
        <begin position="289"/>
        <end position="312"/>
    </location>
</feature>
<evidence type="ECO:0000256" key="2">
    <source>
        <dbReference type="SAM" id="Coils"/>
    </source>
</evidence>
<keyword evidence="1" id="KW-0808">Transferase</keyword>
<keyword evidence="2" id="KW-0175">Coiled coil</keyword>
<dbReference type="InterPro" id="IPR030903">
    <property type="entry name" value="CDPS"/>
</dbReference>
<protein>
    <submittedName>
        <fullName evidence="5">Uncharacterized protein</fullName>
    </submittedName>
</protein>
<evidence type="ECO:0000256" key="3">
    <source>
        <dbReference type="SAM" id="MobiDB-lite"/>
    </source>
</evidence>
<comment type="caution">
    <text evidence="5">The sequence shown here is derived from an EMBL/GenBank/DDBJ whole genome shotgun (WGS) entry which is preliminary data.</text>
</comment>
<dbReference type="AlphaFoldDB" id="A0AAD9QLQ9"/>